<dbReference type="Proteomes" id="UP001217838">
    <property type="component" value="Unassembled WGS sequence"/>
</dbReference>
<accession>A0ABT5BF48</accession>
<feature type="signal peptide" evidence="2">
    <location>
        <begin position="1"/>
        <end position="23"/>
    </location>
</feature>
<dbReference type="EMBL" id="JAQNDN010000019">
    <property type="protein sequence ID" value="MDC0672702.1"/>
    <property type="molecule type" value="Genomic_DNA"/>
</dbReference>
<evidence type="ECO:0000313" key="3">
    <source>
        <dbReference type="EMBL" id="MDC0672702.1"/>
    </source>
</evidence>
<feature type="region of interest" description="Disordered" evidence="1">
    <location>
        <begin position="32"/>
        <end position="152"/>
    </location>
</feature>
<dbReference type="Gene3D" id="3.40.50.880">
    <property type="match status" value="1"/>
</dbReference>
<evidence type="ECO:0000313" key="4">
    <source>
        <dbReference type="Proteomes" id="UP001217838"/>
    </source>
</evidence>
<name>A0ABT5BF48_9BACT</name>
<organism evidence="3 4">
    <name type="scientific">Nannocystis radixulma</name>
    <dbReference type="NCBI Taxonomy" id="2995305"/>
    <lineage>
        <taxon>Bacteria</taxon>
        <taxon>Pseudomonadati</taxon>
        <taxon>Myxococcota</taxon>
        <taxon>Polyangia</taxon>
        <taxon>Nannocystales</taxon>
        <taxon>Nannocystaceae</taxon>
        <taxon>Nannocystis</taxon>
    </lineage>
</organism>
<evidence type="ECO:0000256" key="1">
    <source>
        <dbReference type="SAM" id="MobiDB-lite"/>
    </source>
</evidence>
<feature type="chain" id="PRO_5045643248" evidence="2">
    <location>
        <begin position="24"/>
        <end position="402"/>
    </location>
</feature>
<comment type="caution">
    <text evidence="3">The sequence shown here is derived from an EMBL/GenBank/DDBJ whole genome shotgun (WGS) entry which is preliminary data.</text>
</comment>
<protein>
    <submittedName>
        <fullName evidence="3">Uncharacterized protein</fullName>
    </submittedName>
</protein>
<sequence>MLDNTFQTVLVRMMASFGLIAMACNPGGNDTAGVTDGATSTSTDTSETGTPTATEPTGTPTSPTDGSVSGTESSTTTGEPTSTTEGETQPVDPTDGTSTTDSTATTEGTTTTDGTSTTTEGTSTTTTDGTSTTTGSTSDSSSTTNEPPDCVPTEDVELTCDLIDNDCDGEIDDVDAGADGICDCLSIGILGDTGYAPSANFEAWLEAQGSAVTRTLLAGNPGAVTPALLANYDLLVIDRIERQLSPEEAAAIEAFVKEDGRGVITLIGYNFDNNNPAPERDRANTVLAPFGLAYQGGYFGNGVTPTFDQNHPISMGIIDVNFAGGIAPADTGNQGTSEVFATYQGTNAGIAHQTAGQGGRVIVWGDEWITFDSDWIGYADVQDFWVNMFAWAKPKDFCGQPM</sequence>
<gene>
    <name evidence="3" type="ORF">POL58_33430</name>
</gene>
<dbReference type="InterPro" id="IPR029062">
    <property type="entry name" value="Class_I_gatase-like"/>
</dbReference>
<proteinExistence type="predicted"/>
<reference evidence="3 4" key="1">
    <citation type="submission" date="2022-11" db="EMBL/GenBank/DDBJ databases">
        <title>Minimal conservation of predation-associated metabolite biosynthetic gene clusters underscores biosynthetic potential of Myxococcota including descriptions for ten novel species: Archangium lansinium sp. nov., Myxococcus landrumus sp. nov., Nannocystis bai.</title>
        <authorList>
            <person name="Ahearne A."/>
            <person name="Stevens C."/>
            <person name="Dowd S."/>
        </authorList>
    </citation>
    <scope>NUCLEOTIDE SEQUENCE [LARGE SCALE GENOMIC DNA]</scope>
    <source>
        <strain evidence="3 4">NCELM</strain>
    </source>
</reference>
<evidence type="ECO:0000256" key="2">
    <source>
        <dbReference type="SAM" id="SignalP"/>
    </source>
</evidence>
<dbReference type="RefSeq" id="WP_272004677.1">
    <property type="nucleotide sequence ID" value="NZ_JAQNDN010000019.1"/>
</dbReference>
<keyword evidence="4" id="KW-1185">Reference proteome</keyword>
<dbReference type="SUPFAM" id="SSF52317">
    <property type="entry name" value="Class I glutamine amidotransferase-like"/>
    <property type="match status" value="1"/>
</dbReference>
<feature type="compositionally biased region" description="Low complexity" evidence="1">
    <location>
        <begin position="32"/>
        <end position="144"/>
    </location>
</feature>
<keyword evidence="2" id="KW-0732">Signal</keyword>